<accession>A0A1U7U3N2</accession>
<dbReference type="AlphaFoldDB" id="A0A1U7U3N2"/>
<dbReference type="OrthoDB" id="9447057at2759"/>
<feature type="transmembrane region" description="Helical" evidence="6">
    <location>
        <begin position="29"/>
        <end position="50"/>
    </location>
</feature>
<evidence type="ECO:0000256" key="1">
    <source>
        <dbReference type="ARBA" id="ARBA00004167"/>
    </source>
</evidence>
<dbReference type="STRING" id="1868482.ENSTSYP00000009947"/>
<name>A0A1U7U3N2_CARSF</name>
<dbReference type="GO" id="GO:0005737">
    <property type="term" value="C:cytoplasm"/>
    <property type="evidence" value="ECO:0007669"/>
    <property type="project" value="Ensembl"/>
</dbReference>
<protein>
    <submittedName>
        <fullName evidence="9">Spermatid maturation protein 1</fullName>
    </submittedName>
</protein>
<organism evidence="8 9">
    <name type="scientific">Carlito syrichta</name>
    <name type="common">Philippine tarsier</name>
    <name type="synonym">Tarsius syrichta</name>
    <dbReference type="NCBI Taxonomy" id="1868482"/>
    <lineage>
        <taxon>Eukaryota</taxon>
        <taxon>Metazoa</taxon>
        <taxon>Chordata</taxon>
        <taxon>Craniata</taxon>
        <taxon>Vertebrata</taxon>
        <taxon>Euteleostomi</taxon>
        <taxon>Mammalia</taxon>
        <taxon>Eutheria</taxon>
        <taxon>Euarchontoglires</taxon>
        <taxon>Primates</taxon>
        <taxon>Haplorrhini</taxon>
        <taxon>Tarsiiformes</taxon>
        <taxon>Tarsiidae</taxon>
        <taxon>Carlito</taxon>
    </lineage>
</organism>
<dbReference type="GO" id="GO:0030317">
    <property type="term" value="P:flagellated sperm motility"/>
    <property type="evidence" value="ECO:0007669"/>
    <property type="project" value="Ensembl"/>
</dbReference>
<dbReference type="Proteomes" id="UP000189704">
    <property type="component" value="Unplaced"/>
</dbReference>
<reference evidence="9" key="1">
    <citation type="submission" date="2025-08" db="UniProtKB">
        <authorList>
            <consortium name="RefSeq"/>
        </authorList>
    </citation>
    <scope>IDENTIFICATION</scope>
</reference>
<dbReference type="GO" id="GO:0007291">
    <property type="term" value="P:sperm individualization"/>
    <property type="evidence" value="ECO:0007669"/>
    <property type="project" value="Ensembl"/>
</dbReference>
<evidence type="ECO:0000313" key="8">
    <source>
        <dbReference type="Proteomes" id="UP000189704"/>
    </source>
</evidence>
<dbReference type="OMA" id="PAICSYH"/>
<sequence>MAMAERPRPGWASYHNPNTNSCQDLGNSILLLLGLIICINIGINMVTLLWNRLRGILHHMFHHIICEKEAPKPTSPRKESQPSKKENSPAIHLRCTMDPVKMTVTPPPTRHHRHRGSLSRYARRPVARTPDTDDEKPQHQYAAVCSHRQNGPEDWEDFRPTQGTWDLWTRDPPEMPPQTIRFQPTVEGRPLKTEMRSELSLEAYVYPVNPPPPSPEAPSYKNSEVGAATEAEAAQCQPAPQPVIGPAAVPDFTKRRSSGRIVYDARDVRRRLRELTREVEVLSRCYPLTSGSSIANGTSKNWLYHSLTEK</sequence>
<proteinExistence type="predicted"/>
<evidence type="ECO:0000313" key="9">
    <source>
        <dbReference type="RefSeq" id="XP_008060506.1"/>
    </source>
</evidence>
<dbReference type="PANTHER" id="PTHR34834:SF1">
    <property type="entry name" value="SPERMATID MATURATION PROTEIN 1"/>
    <property type="match status" value="1"/>
</dbReference>
<keyword evidence="8" id="KW-1185">Reference proteome</keyword>
<dbReference type="CTD" id="374768"/>
<feature type="region of interest" description="Disordered" evidence="5">
    <location>
        <begin position="208"/>
        <end position="228"/>
    </location>
</feature>
<evidence type="ECO:0000256" key="4">
    <source>
        <dbReference type="ARBA" id="ARBA00023136"/>
    </source>
</evidence>
<dbReference type="KEGG" id="csyr:103264617"/>
<feature type="region of interest" description="Disordered" evidence="5">
    <location>
        <begin position="69"/>
        <end position="88"/>
    </location>
</feature>
<dbReference type="Pfam" id="PF15670">
    <property type="entry name" value="Spem1"/>
    <property type="match status" value="1"/>
</dbReference>
<dbReference type="GO" id="GO:0016020">
    <property type="term" value="C:membrane"/>
    <property type="evidence" value="ECO:0007669"/>
    <property type="project" value="UniProtKB-SubCell"/>
</dbReference>
<feature type="domain" description="Spermatid maturation protein 1 N-terminal" evidence="7">
    <location>
        <begin position="17"/>
        <end position="152"/>
    </location>
</feature>
<evidence type="ECO:0000256" key="3">
    <source>
        <dbReference type="ARBA" id="ARBA00022989"/>
    </source>
</evidence>
<keyword evidence="4 6" id="KW-0472">Membrane</keyword>
<dbReference type="GeneID" id="103264617"/>
<dbReference type="PANTHER" id="PTHR34834">
    <property type="entry name" value="SPERMATID MATURATION PROTEIN 1"/>
    <property type="match status" value="1"/>
</dbReference>
<gene>
    <name evidence="9" type="primary">SPEM1</name>
</gene>
<evidence type="ECO:0000256" key="5">
    <source>
        <dbReference type="SAM" id="MobiDB-lite"/>
    </source>
</evidence>
<dbReference type="InterPro" id="IPR031368">
    <property type="entry name" value="SPEM1_N"/>
</dbReference>
<evidence type="ECO:0000256" key="6">
    <source>
        <dbReference type="SAM" id="Phobius"/>
    </source>
</evidence>
<feature type="compositionally biased region" description="Basic and acidic residues" evidence="5">
    <location>
        <begin position="69"/>
        <end position="87"/>
    </location>
</feature>
<dbReference type="RefSeq" id="XP_008060506.1">
    <property type="nucleotide sequence ID" value="XM_008062315.1"/>
</dbReference>
<evidence type="ECO:0000256" key="2">
    <source>
        <dbReference type="ARBA" id="ARBA00022692"/>
    </source>
</evidence>
<keyword evidence="2 6" id="KW-0812">Transmembrane</keyword>
<evidence type="ECO:0000259" key="7">
    <source>
        <dbReference type="Pfam" id="PF15670"/>
    </source>
</evidence>
<comment type="subcellular location">
    <subcellularLocation>
        <location evidence="1">Membrane</location>
        <topology evidence="1">Single-pass membrane protein</topology>
    </subcellularLocation>
</comment>
<keyword evidence="3 6" id="KW-1133">Transmembrane helix</keyword>